<dbReference type="InterPro" id="IPR005467">
    <property type="entry name" value="His_kinase_dom"/>
</dbReference>
<dbReference type="SUPFAM" id="SSF47384">
    <property type="entry name" value="Homodimeric domain of signal transducing histidine kinase"/>
    <property type="match status" value="1"/>
</dbReference>
<dbReference type="PANTHER" id="PTHR43065">
    <property type="entry name" value="SENSOR HISTIDINE KINASE"/>
    <property type="match status" value="1"/>
</dbReference>
<dbReference type="InterPro" id="IPR009050">
    <property type="entry name" value="Globin-like_sf"/>
</dbReference>
<dbReference type="RefSeq" id="WP_141200139.1">
    <property type="nucleotide sequence ID" value="NZ_CP041186.1"/>
</dbReference>
<dbReference type="InterPro" id="IPR012292">
    <property type="entry name" value="Globin/Proto"/>
</dbReference>
<dbReference type="Proteomes" id="UP000315995">
    <property type="component" value="Chromosome"/>
</dbReference>
<dbReference type="PRINTS" id="PR00344">
    <property type="entry name" value="BCTRLSENSOR"/>
</dbReference>
<accession>A0A5B8YF44</accession>
<evidence type="ECO:0000256" key="6">
    <source>
        <dbReference type="ARBA" id="ARBA00022777"/>
    </source>
</evidence>
<feature type="domain" description="Histidine kinase" evidence="9">
    <location>
        <begin position="172"/>
        <end position="386"/>
    </location>
</feature>
<dbReference type="PANTHER" id="PTHR43065:SF10">
    <property type="entry name" value="PEROXIDE STRESS-ACTIVATED HISTIDINE KINASE MAK3"/>
    <property type="match status" value="1"/>
</dbReference>
<evidence type="ECO:0000256" key="7">
    <source>
        <dbReference type="ARBA" id="ARBA00022840"/>
    </source>
</evidence>
<reference evidence="10 11" key="1">
    <citation type="submission" date="2019-06" db="EMBL/GenBank/DDBJ databases">
        <title>Persicimonas caeni gen. nov., sp. nov., a predatory bacterium isolated from solar saltern.</title>
        <authorList>
            <person name="Wang S."/>
        </authorList>
    </citation>
    <scope>NUCLEOTIDE SEQUENCE [LARGE SCALE GENOMIC DNA]</scope>
    <source>
        <strain evidence="10 11">YN101</strain>
    </source>
</reference>
<evidence type="ECO:0000256" key="3">
    <source>
        <dbReference type="ARBA" id="ARBA00022553"/>
    </source>
</evidence>
<keyword evidence="4" id="KW-0808">Transferase</keyword>
<dbReference type="Gene3D" id="3.30.565.10">
    <property type="entry name" value="Histidine kinase-like ATPase, C-terminal domain"/>
    <property type="match status" value="1"/>
</dbReference>
<accession>A0A4Y6Q126</accession>
<dbReference type="PROSITE" id="PS50109">
    <property type="entry name" value="HIS_KIN"/>
    <property type="match status" value="1"/>
</dbReference>
<dbReference type="Pfam" id="PF11563">
    <property type="entry name" value="Protoglobin"/>
    <property type="match status" value="1"/>
</dbReference>
<dbReference type="EC" id="2.7.13.3" evidence="2"/>
<dbReference type="SMART" id="SM00388">
    <property type="entry name" value="HisKA"/>
    <property type="match status" value="1"/>
</dbReference>
<protein>
    <recommendedName>
        <fullName evidence="2">histidine kinase</fullName>
        <ecNumber evidence="2">2.7.13.3</ecNumber>
    </recommendedName>
</protein>
<dbReference type="Pfam" id="PF00512">
    <property type="entry name" value="HisKA"/>
    <property type="match status" value="1"/>
</dbReference>
<evidence type="ECO:0000313" key="11">
    <source>
        <dbReference type="Proteomes" id="UP000315995"/>
    </source>
</evidence>
<dbReference type="GO" id="GO:0019825">
    <property type="term" value="F:oxygen binding"/>
    <property type="evidence" value="ECO:0007669"/>
    <property type="project" value="InterPro"/>
</dbReference>
<dbReference type="InterPro" id="IPR036097">
    <property type="entry name" value="HisK_dim/P_sf"/>
</dbReference>
<dbReference type="CDD" id="cd00082">
    <property type="entry name" value="HisKA"/>
    <property type="match status" value="1"/>
</dbReference>
<proteinExistence type="predicted"/>
<dbReference type="Gene3D" id="1.10.287.130">
    <property type="match status" value="1"/>
</dbReference>
<keyword evidence="5" id="KW-0547">Nucleotide-binding</keyword>
<dbReference type="OrthoDB" id="9808844at2"/>
<dbReference type="Gene3D" id="1.10.490.10">
    <property type="entry name" value="Globins"/>
    <property type="match status" value="1"/>
</dbReference>
<evidence type="ECO:0000256" key="2">
    <source>
        <dbReference type="ARBA" id="ARBA00012438"/>
    </source>
</evidence>
<dbReference type="InterPro" id="IPR036890">
    <property type="entry name" value="HATPase_C_sf"/>
</dbReference>
<dbReference type="InterPro" id="IPR003594">
    <property type="entry name" value="HATPase_dom"/>
</dbReference>
<keyword evidence="3" id="KW-0597">Phosphoprotein</keyword>
<keyword evidence="6" id="KW-0418">Kinase</keyword>
<organism evidence="10 11">
    <name type="scientific">Persicimonas caeni</name>
    <dbReference type="NCBI Taxonomy" id="2292766"/>
    <lineage>
        <taxon>Bacteria</taxon>
        <taxon>Deltaproteobacteria</taxon>
        <taxon>Bradymonadales</taxon>
        <taxon>Bradymonadaceae</taxon>
        <taxon>Persicimonas</taxon>
    </lineage>
</organism>
<sequence>MHFSKEIKDYMGFSGRDAECLNGLHPIVRPYFEEIVDHFYSSLKQNPRTKDVFTGPEQLERLGKSLHRWLDEVFTGPFDEEYFRKRQHVGRVHVDVGLQPQFMFGAMNIIRIDLTRAVFKEEERLEELQVNPRDCVESIERILDLELTIMTQAYWDKLMEMKLEIPSALAAGLAHEIRNPLNTMGLQLTLLDRRIRDVAKVDDTAEERISPIVDALRSELERIRTLTSEIMDFAKPIEVSPAWHDAGELLGELERVHGPTLETSQITFETELEGDAPIWCDIDRMRQVLVNLLTNAVEAIDDEGTIRVCVDNAEYGTTLTVEDSGEGMAPALKYRIFDLFFTTKAAGTGIGLPIIKKIVEAHGGSIDVSSQPGKGSKFSVFLPRPELRD</sequence>
<dbReference type="SUPFAM" id="SSF55874">
    <property type="entry name" value="ATPase domain of HSP90 chaperone/DNA topoisomerase II/histidine kinase"/>
    <property type="match status" value="1"/>
</dbReference>
<dbReference type="SUPFAM" id="SSF46458">
    <property type="entry name" value="Globin-like"/>
    <property type="match status" value="1"/>
</dbReference>
<dbReference type="Pfam" id="PF02518">
    <property type="entry name" value="HATPase_c"/>
    <property type="match status" value="1"/>
</dbReference>
<dbReference type="GO" id="GO:0005524">
    <property type="term" value="F:ATP binding"/>
    <property type="evidence" value="ECO:0007669"/>
    <property type="project" value="UniProtKB-KW"/>
</dbReference>
<dbReference type="GO" id="GO:0020037">
    <property type="term" value="F:heme binding"/>
    <property type="evidence" value="ECO:0007669"/>
    <property type="project" value="InterPro"/>
</dbReference>
<dbReference type="InterPro" id="IPR004358">
    <property type="entry name" value="Sig_transdc_His_kin-like_C"/>
</dbReference>
<dbReference type="InterPro" id="IPR044398">
    <property type="entry name" value="Globin-sensor_dom"/>
</dbReference>
<evidence type="ECO:0000256" key="1">
    <source>
        <dbReference type="ARBA" id="ARBA00000085"/>
    </source>
</evidence>
<dbReference type="SMART" id="SM00387">
    <property type="entry name" value="HATPase_c"/>
    <property type="match status" value="1"/>
</dbReference>
<dbReference type="InterPro" id="IPR003661">
    <property type="entry name" value="HisK_dim/P_dom"/>
</dbReference>
<evidence type="ECO:0000256" key="8">
    <source>
        <dbReference type="ARBA" id="ARBA00023012"/>
    </source>
</evidence>
<evidence type="ECO:0000313" key="10">
    <source>
        <dbReference type="EMBL" id="QDG53685.1"/>
    </source>
</evidence>
<keyword evidence="8" id="KW-0902">Two-component regulatory system</keyword>
<keyword evidence="11" id="KW-1185">Reference proteome</keyword>
<evidence type="ECO:0000256" key="5">
    <source>
        <dbReference type="ARBA" id="ARBA00022741"/>
    </source>
</evidence>
<dbReference type="AlphaFoldDB" id="A0A4Y6Q126"/>
<dbReference type="CDD" id="cd01068">
    <property type="entry name" value="globin_sensor"/>
    <property type="match status" value="1"/>
</dbReference>
<dbReference type="InterPro" id="IPR039379">
    <property type="entry name" value="Protoglobin_sensor_dom"/>
</dbReference>
<dbReference type="EMBL" id="CP041186">
    <property type="protein sequence ID" value="QDG53685.1"/>
    <property type="molecule type" value="Genomic_DNA"/>
</dbReference>
<name>A0A4Y6Q126_PERCE</name>
<evidence type="ECO:0000259" key="9">
    <source>
        <dbReference type="PROSITE" id="PS50109"/>
    </source>
</evidence>
<evidence type="ECO:0000256" key="4">
    <source>
        <dbReference type="ARBA" id="ARBA00022679"/>
    </source>
</evidence>
<keyword evidence="7" id="KW-0067">ATP-binding</keyword>
<gene>
    <name evidence="10" type="ORF">FIV42_23950</name>
</gene>
<dbReference type="GO" id="GO:0000155">
    <property type="term" value="F:phosphorelay sensor kinase activity"/>
    <property type="evidence" value="ECO:0007669"/>
    <property type="project" value="InterPro"/>
</dbReference>
<comment type="catalytic activity">
    <reaction evidence="1">
        <text>ATP + protein L-histidine = ADP + protein N-phospho-L-histidine.</text>
        <dbReference type="EC" id="2.7.13.3"/>
    </reaction>
</comment>